<evidence type="ECO:0000313" key="1">
    <source>
        <dbReference type="EMBL" id="MFC5846746.1"/>
    </source>
</evidence>
<evidence type="ECO:0000313" key="2">
    <source>
        <dbReference type="Proteomes" id="UP001595979"/>
    </source>
</evidence>
<dbReference type="RefSeq" id="WP_380045073.1">
    <property type="nucleotide sequence ID" value="NZ_JBHSOH010000001.1"/>
</dbReference>
<dbReference type="Proteomes" id="UP001595979">
    <property type="component" value="Unassembled WGS sequence"/>
</dbReference>
<dbReference type="Pfam" id="PF09684">
    <property type="entry name" value="Tail_P2_I"/>
    <property type="match status" value="1"/>
</dbReference>
<proteinExistence type="predicted"/>
<protein>
    <submittedName>
        <fullName evidence="1">Phage tail protein</fullName>
    </submittedName>
</protein>
<gene>
    <name evidence="1" type="ORF">ACFPQ6_00350</name>
</gene>
<name>A0ABW1DGF2_9DEIO</name>
<dbReference type="InterPro" id="IPR006521">
    <property type="entry name" value="Tail_protein_I"/>
</dbReference>
<sequence>MTAPLPTQAAYLASLSRINSVDYQDVGTQAHLAAVAAPLDDLTARARAALLARLVQYAPEDSLMLLGAERRMRRYQGEPLEVYRRRVLGAWEYWSLAGTLPGMVRALADAGYRASVREHFRDPDPAHRHEFSVVVGPLEKPQADAHWDSQSAWGGGASWGFVLPAVPLDHLPQLIREVKPAHARLRRLAWSPRGRYWGGGVEWGEERDTQAAATSQPYGWGVQTGFAEYVPLAERTDSGPAWGESDNEIIYEYQGAPTDA</sequence>
<accession>A0ABW1DGF2</accession>
<comment type="caution">
    <text evidence="1">The sequence shown here is derived from an EMBL/GenBank/DDBJ whole genome shotgun (WGS) entry which is preliminary data.</text>
</comment>
<reference evidence="2" key="1">
    <citation type="journal article" date="2019" name="Int. J. Syst. Evol. Microbiol.">
        <title>The Global Catalogue of Microorganisms (GCM) 10K type strain sequencing project: providing services to taxonomists for standard genome sequencing and annotation.</title>
        <authorList>
            <consortium name="The Broad Institute Genomics Platform"/>
            <consortium name="The Broad Institute Genome Sequencing Center for Infectious Disease"/>
            <person name="Wu L."/>
            <person name="Ma J."/>
        </authorList>
    </citation>
    <scope>NUCLEOTIDE SEQUENCE [LARGE SCALE GENOMIC DNA]</scope>
    <source>
        <strain evidence="2">CGMCC 1.15053</strain>
    </source>
</reference>
<keyword evidence="2" id="KW-1185">Reference proteome</keyword>
<dbReference type="EMBL" id="JBHSOH010000001">
    <property type="protein sequence ID" value="MFC5846746.1"/>
    <property type="molecule type" value="Genomic_DNA"/>
</dbReference>
<organism evidence="1 2">
    <name type="scientific">Deinococcus petrolearius</name>
    <dbReference type="NCBI Taxonomy" id="1751295"/>
    <lineage>
        <taxon>Bacteria</taxon>
        <taxon>Thermotogati</taxon>
        <taxon>Deinococcota</taxon>
        <taxon>Deinococci</taxon>
        <taxon>Deinococcales</taxon>
        <taxon>Deinococcaceae</taxon>
        <taxon>Deinococcus</taxon>
    </lineage>
</organism>